<keyword evidence="2" id="KW-1185">Reference proteome</keyword>
<dbReference type="KEGG" id="cput:CONPUDRAFT_54680"/>
<dbReference type="EMBL" id="JH711577">
    <property type="protein sequence ID" value="EIW82265.1"/>
    <property type="molecule type" value="Genomic_DNA"/>
</dbReference>
<proteinExistence type="predicted"/>
<dbReference type="Proteomes" id="UP000053558">
    <property type="component" value="Unassembled WGS sequence"/>
</dbReference>
<dbReference type="OrthoDB" id="5382203at2759"/>
<comment type="caution">
    <text evidence="1">The sequence shown here is derived from an EMBL/GenBank/DDBJ whole genome shotgun (WGS) entry which is preliminary data.</text>
</comment>
<gene>
    <name evidence="1" type="ORF">CONPUDRAFT_54680</name>
</gene>
<protein>
    <submittedName>
        <fullName evidence="1">Uncharacterized protein</fullName>
    </submittedName>
</protein>
<dbReference type="AlphaFoldDB" id="A0A5M3MU76"/>
<dbReference type="GO" id="GO:0046982">
    <property type="term" value="F:protein heterodimerization activity"/>
    <property type="evidence" value="ECO:0007669"/>
    <property type="project" value="InterPro"/>
</dbReference>
<name>A0A5M3MU76_CONPW</name>
<reference evidence="2" key="1">
    <citation type="journal article" date="2012" name="Science">
        <title>The Paleozoic origin of enzymatic lignin decomposition reconstructed from 31 fungal genomes.</title>
        <authorList>
            <person name="Floudas D."/>
            <person name="Binder M."/>
            <person name="Riley R."/>
            <person name="Barry K."/>
            <person name="Blanchette R.A."/>
            <person name="Henrissat B."/>
            <person name="Martinez A.T."/>
            <person name="Otillar R."/>
            <person name="Spatafora J.W."/>
            <person name="Yadav J.S."/>
            <person name="Aerts A."/>
            <person name="Benoit I."/>
            <person name="Boyd A."/>
            <person name="Carlson A."/>
            <person name="Copeland A."/>
            <person name="Coutinho P.M."/>
            <person name="de Vries R.P."/>
            <person name="Ferreira P."/>
            <person name="Findley K."/>
            <person name="Foster B."/>
            <person name="Gaskell J."/>
            <person name="Glotzer D."/>
            <person name="Gorecki P."/>
            <person name="Heitman J."/>
            <person name="Hesse C."/>
            <person name="Hori C."/>
            <person name="Igarashi K."/>
            <person name="Jurgens J.A."/>
            <person name="Kallen N."/>
            <person name="Kersten P."/>
            <person name="Kohler A."/>
            <person name="Kuees U."/>
            <person name="Kumar T.K.A."/>
            <person name="Kuo A."/>
            <person name="LaButti K."/>
            <person name="Larrondo L.F."/>
            <person name="Lindquist E."/>
            <person name="Ling A."/>
            <person name="Lombard V."/>
            <person name="Lucas S."/>
            <person name="Lundell T."/>
            <person name="Martin R."/>
            <person name="McLaughlin D.J."/>
            <person name="Morgenstern I."/>
            <person name="Morin E."/>
            <person name="Murat C."/>
            <person name="Nagy L.G."/>
            <person name="Nolan M."/>
            <person name="Ohm R.A."/>
            <person name="Patyshakuliyeva A."/>
            <person name="Rokas A."/>
            <person name="Ruiz-Duenas F.J."/>
            <person name="Sabat G."/>
            <person name="Salamov A."/>
            <person name="Samejima M."/>
            <person name="Schmutz J."/>
            <person name="Slot J.C."/>
            <person name="St John F."/>
            <person name="Stenlid J."/>
            <person name="Sun H."/>
            <person name="Sun S."/>
            <person name="Syed K."/>
            <person name="Tsang A."/>
            <person name="Wiebenga A."/>
            <person name="Young D."/>
            <person name="Pisabarro A."/>
            <person name="Eastwood D.C."/>
            <person name="Martin F."/>
            <person name="Cullen D."/>
            <person name="Grigoriev I.V."/>
            <person name="Hibbett D.S."/>
        </authorList>
    </citation>
    <scope>NUCLEOTIDE SEQUENCE [LARGE SCALE GENOMIC DNA]</scope>
    <source>
        <strain evidence="2">RWD-64-598 SS2</strain>
    </source>
</reference>
<organism evidence="1 2">
    <name type="scientific">Coniophora puteana (strain RWD-64-598)</name>
    <name type="common">Brown rot fungus</name>
    <dbReference type="NCBI Taxonomy" id="741705"/>
    <lineage>
        <taxon>Eukaryota</taxon>
        <taxon>Fungi</taxon>
        <taxon>Dikarya</taxon>
        <taxon>Basidiomycota</taxon>
        <taxon>Agaricomycotina</taxon>
        <taxon>Agaricomycetes</taxon>
        <taxon>Agaricomycetidae</taxon>
        <taxon>Boletales</taxon>
        <taxon>Coniophorineae</taxon>
        <taxon>Coniophoraceae</taxon>
        <taxon>Coniophora</taxon>
    </lineage>
</organism>
<accession>A0A5M3MU76</accession>
<sequence>APSYVSARSADVILSDIRPTKLSPEALTSINVFLDEFLYAILSASQALHTAKIRGGVNKILPTTLGKEAVLEAEMELRAYWERKGGSPEHGPEEGDWSTQWMFELLRLKCEGYSTLSDTDENPDAEARLYERMKAQGVKPPQPSVLDPAALYLTAIVEAVCEHVLSNVGRVAARDSSRTVSNAHDLFTALCEDATIYGLFKSMKGAVYQIITTDAYSDLCPSLRADRIFLQGPSRSSYQILLEG</sequence>
<dbReference type="Gene3D" id="1.10.20.10">
    <property type="entry name" value="Histone, subunit A"/>
    <property type="match status" value="1"/>
</dbReference>
<dbReference type="RefSeq" id="XP_007767414.1">
    <property type="nucleotide sequence ID" value="XM_007769224.1"/>
</dbReference>
<dbReference type="GeneID" id="19207689"/>
<evidence type="ECO:0000313" key="1">
    <source>
        <dbReference type="EMBL" id="EIW82265.1"/>
    </source>
</evidence>
<evidence type="ECO:0000313" key="2">
    <source>
        <dbReference type="Proteomes" id="UP000053558"/>
    </source>
</evidence>
<dbReference type="OMA" id="NERMAGT"/>
<feature type="non-terminal residue" evidence="1">
    <location>
        <position position="1"/>
    </location>
</feature>
<dbReference type="InterPro" id="IPR009072">
    <property type="entry name" value="Histone-fold"/>
</dbReference>